<feature type="coiled-coil region" evidence="1">
    <location>
        <begin position="100"/>
        <end position="127"/>
    </location>
</feature>
<sequence>MSAAQPSVHGFVPTRGRGYHPEQVDHQVAALSQGRDDAWERAARLTVLAKRMEGEAALLRERLEEVRARGPQTYESLGGRAPQIMTLTADEGDRVRAEAREEARALLDTARAEGREAKEAAREASEAVRAEAEAYVRDVVGAARAVADAERAEARGEAKGWRGEALEELREMRRRTQAVLEGLEKGHAERLAATEREIASREAEWEVRTAELSAYAQAELTEAQRAFSEAGERARHGQEDAQARAAELLAAAGASADRVLRDAEGAARAHEAAGEEVRAHMTSVRNALAALTGRAPAEG</sequence>
<dbReference type="KEGG" id="slia:HA039_21000"/>
<evidence type="ECO:0000256" key="1">
    <source>
        <dbReference type="SAM" id="Coils"/>
    </source>
</evidence>
<gene>
    <name evidence="3" type="ORF">HA039_21000</name>
</gene>
<accession>A0A6G9H2D7</accession>
<dbReference type="AlphaFoldDB" id="A0A6G9H2D7"/>
<reference evidence="3 4" key="1">
    <citation type="submission" date="2020-03" db="EMBL/GenBank/DDBJ databases">
        <title>A novel species.</title>
        <authorList>
            <person name="Gao J."/>
        </authorList>
    </citation>
    <scope>NUCLEOTIDE SEQUENCE [LARGE SCALE GENOMIC DNA]</scope>
    <source>
        <strain evidence="3 4">QMT-12</strain>
    </source>
</reference>
<evidence type="ECO:0000313" key="4">
    <source>
        <dbReference type="Proteomes" id="UP000501179"/>
    </source>
</evidence>
<protein>
    <submittedName>
        <fullName evidence="3">Cellulose-binding protein</fullName>
    </submittedName>
</protein>
<evidence type="ECO:0000313" key="3">
    <source>
        <dbReference type="EMBL" id="QIQ04449.1"/>
    </source>
</evidence>
<feature type="region of interest" description="Disordered" evidence="2">
    <location>
        <begin position="1"/>
        <end position="20"/>
    </location>
</feature>
<keyword evidence="4" id="KW-1185">Reference proteome</keyword>
<dbReference type="EMBL" id="CP050177">
    <property type="protein sequence ID" value="QIQ04449.1"/>
    <property type="molecule type" value="Genomic_DNA"/>
</dbReference>
<keyword evidence="1" id="KW-0175">Coiled coil</keyword>
<name>A0A6G9H2D7_9ACTN</name>
<proteinExistence type="predicted"/>
<dbReference type="RefSeq" id="WP_167032307.1">
    <property type="nucleotide sequence ID" value="NZ_CP050177.1"/>
</dbReference>
<evidence type="ECO:0000256" key="2">
    <source>
        <dbReference type="SAM" id="MobiDB-lite"/>
    </source>
</evidence>
<dbReference type="Proteomes" id="UP000501179">
    <property type="component" value="Chromosome"/>
</dbReference>
<organism evidence="3 4">
    <name type="scientific">Streptomyces liangshanensis</name>
    <dbReference type="NCBI Taxonomy" id="2717324"/>
    <lineage>
        <taxon>Bacteria</taxon>
        <taxon>Bacillati</taxon>
        <taxon>Actinomycetota</taxon>
        <taxon>Actinomycetes</taxon>
        <taxon>Kitasatosporales</taxon>
        <taxon>Streptomycetaceae</taxon>
        <taxon>Streptomyces</taxon>
    </lineage>
</organism>